<sequence>MLTELASPPVEALPLAALSDHLRLPSGFAGHEEPGLEGYMRAALATVENMTGKALLTRRFRWRVREWPRGDRATLPVAPVRALASAARIGPDGAASALDLARLALIEDAHAPALTGAGGGLLPGIPCGGAIEVEFDAGYGASWDEVPADLRQAAMMLAAHFHEQRHVAAMSMRAAPMGVQALLAPYRRVRL</sequence>
<reference evidence="1 2" key="1">
    <citation type="submission" date="2016-12" db="EMBL/GenBank/DDBJ databases">
        <authorList>
            <person name="Song W.-J."/>
            <person name="Kurnit D.M."/>
        </authorList>
    </citation>
    <scope>NUCLEOTIDE SEQUENCE [LARGE SCALE GENOMIC DNA]</scope>
    <source>
        <strain evidence="1 2">CGMCC 1.10808</strain>
    </source>
</reference>
<dbReference type="OrthoDB" id="8478788at2"/>
<dbReference type="CDD" id="cd08054">
    <property type="entry name" value="gp6"/>
    <property type="match status" value="1"/>
</dbReference>
<name>A0A1M7TZX7_9RHOB</name>
<dbReference type="NCBIfam" id="TIGR02215">
    <property type="entry name" value="phage_chp_gp8"/>
    <property type="match status" value="1"/>
</dbReference>
<evidence type="ECO:0008006" key="3">
    <source>
        <dbReference type="Google" id="ProtNLM"/>
    </source>
</evidence>
<dbReference type="RefSeq" id="WP_072748327.1">
    <property type="nucleotide sequence ID" value="NZ_FOHL01000011.1"/>
</dbReference>
<evidence type="ECO:0000313" key="2">
    <source>
        <dbReference type="Proteomes" id="UP000184066"/>
    </source>
</evidence>
<dbReference type="Gene3D" id="1.10.3230.30">
    <property type="entry name" value="Phage gp6-like head-tail connector protein"/>
    <property type="match status" value="1"/>
</dbReference>
<dbReference type="EMBL" id="FRDL01000012">
    <property type="protein sequence ID" value="SHN76197.1"/>
    <property type="molecule type" value="Genomic_DNA"/>
</dbReference>
<dbReference type="NCBIfam" id="TIGR01560">
    <property type="entry name" value="put_DNA_pack"/>
    <property type="match status" value="1"/>
</dbReference>
<protein>
    <recommendedName>
        <fullName evidence="3">Phage gp6-like head-tail connector protein</fullName>
    </recommendedName>
</protein>
<keyword evidence="2" id="KW-1185">Reference proteome</keyword>
<dbReference type="Proteomes" id="UP000184066">
    <property type="component" value="Unassembled WGS sequence"/>
</dbReference>
<dbReference type="AlphaFoldDB" id="A0A1M7TZX7"/>
<dbReference type="STRING" id="1189325.SAMN04488119_11124"/>
<dbReference type="InterPro" id="IPR006450">
    <property type="entry name" value="Phage_HK97_gp6-like"/>
</dbReference>
<evidence type="ECO:0000313" key="1">
    <source>
        <dbReference type="EMBL" id="SHN76197.1"/>
    </source>
</evidence>
<organism evidence="1 2">
    <name type="scientific">Oceanicella actignis</name>
    <dbReference type="NCBI Taxonomy" id="1189325"/>
    <lineage>
        <taxon>Bacteria</taxon>
        <taxon>Pseudomonadati</taxon>
        <taxon>Pseudomonadota</taxon>
        <taxon>Alphaproteobacteria</taxon>
        <taxon>Rhodobacterales</taxon>
        <taxon>Paracoccaceae</taxon>
        <taxon>Oceanicella</taxon>
    </lineage>
</organism>
<accession>A0A1M7TZX7</accession>
<proteinExistence type="predicted"/>
<gene>
    <name evidence="1" type="ORF">SAMN05216200_11223</name>
</gene>
<dbReference type="InterPro" id="IPR011738">
    <property type="entry name" value="Phage_CHP"/>
</dbReference>